<dbReference type="Pfam" id="PF05050">
    <property type="entry name" value="Methyltransf_21"/>
    <property type="match status" value="1"/>
</dbReference>
<gene>
    <name evidence="3" type="ORF">ACFFHU_28165</name>
</gene>
<feature type="compositionally biased region" description="Low complexity" evidence="1">
    <location>
        <begin position="251"/>
        <end position="269"/>
    </location>
</feature>
<evidence type="ECO:0000259" key="2">
    <source>
        <dbReference type="Pfam" id="PF05050"/>
    </source>
</evidence>
<keyword evidence="3" id="KW-0808">Transferase</keyword>
<feature type="compositionally biased region" description="Gly residues" evidence="1">
    <location>
        <begin position="270"/>
        <end position="289"/>
    </location>
</feature>
<dbReference type="Proteomes" id="UP001589894">
    <property type="component" value="Unassembled WGS sequence"/>
</dbReference>
<evidence type="ECO:0000256" key="1">
    <source>
        <dbReference type="SAM" id="MobiDB-lite"/>
    </source>
</evidence>
<evidence type="ECO:0000313" key="4">
    <source>
        <dbReference type="Proteomes" id="UP001589894"/>
    </source>
</evidence>
<comment type="caution">
    <text evidence="3">The sequence shown here is derived from an EMBL/GenBank/DDBJ whole genome shotgun (WGS) entry which is preliminary data.</text>
</comment>
<sequence length="289" mass="30916">MGGRLRGLLRSLVIYHGQPAKHRRAARLYRQFLAPGELGFDVGAHVGGRVRTWRRIGARVVALEPQPDCLRVLRLLFGRDGAVTIVPAAAGERAGTASLALSTATPTVSSLSPDWIRSVSADRGFRRVRWDRRVEVPVTTLDRLIAEHGEPAFCKIDVEGFELDVLRGLTRPVRALSFEYLPPAHDAALAALRLVEKLGEPAGGYVYNYSPVETMRFARDRWLDAAELVRLLDGIRPLGRSGDVYARLRTAAAPAGTGPTGTAPPRTGPTGTGPTGTGTTGTGTAGGLG</sequence>
<dbReference type="InterPro" id="IPR052514">
    <property type="entry name" value="SAM-dependent_MTase"/>
</dbReference>
<dbReference type="GO" id="GO:0032259">
    <property type="term" value="P:methylation"/>
    <property type="evidence" value="ECO:0007669"/>
    <property type="project" value="UniProtKB-KW"/>
</dbReference>
<dbReference type="InterPro" id="IPR029063">
    <property type="entry name" value="SAM-dependent_MTases_sf"/>
</dbReference>
<feature type="region of interest" description="Disordered" evidence="1">
    <location>
        <begin position="251"/>
        <end position="289"/>
    </location>
</feature>
<dbReference type="RefSeq" id="WP_377343402.1">
    <property type="nucleotide sequence ID" value="NZ_JBHLUE010000026.1"/>
</dbReference>
<evidence type="ECO:0000313" key="3">
    <source>
        <dbReference type="EMBL" id="MFC0568007.1"/>
    </source>
</evidence>
<accession>A0ABV6P4P6</accession>
<dbReference type="PANTHER" id="PTHR34203">
    <property type="entry name" value="METHYLTRANSFERASE, FKBM FAMILY PROTEIN"/>
    <property type="match status" value="1"/>
</dbReference>
<protein>
    <submittedName>
        <fullName evidence="3">FkbM family methyltransferase</fullName>
    </submittedName>
</protein>
<keyword evidence="4" id="KW-1185">Reference proteome</keyword>
<proteinExistence type="predicted"/>
<reference evidence="3 4" key="1">
    <citation type="submission" date="2024-09" db="EMBL/GenBank/DDBJ databases">
        <authorList>
            <person name="Sun Q."/>
            <person name="Mori K."/>
        </authorList>
    </citation>
    <scope>NUCLEOTIDE SEQUENCE [LARGE SCALE GENOMIC DNA]</scope>
    <source>
        <strain evidence="3 4">TBRC 2205</strain>
    </source>
</reference>
<dbReference type="NCBIfam" id="TIGR01444">
    <property type="entry name" value="fkbM_fam"/>
    <property type="match status" value="1"/>
</dbReference>
<dbReference type="SUPFAM" id="SSF53335">
    <property type="entry name" value="S-adenosyl-L-methionine-dependent methyltransferases"/>
    <property type="match status" value="1"/>
</dbReference>
<dbReference type="Gene3D" id="3.40.50.150">
    <property type="entry name" value="Vaccinia Virus protein VP39"/>
    <property type="match status" value="1"/>
</dbReference>
<dbReference type="GO" id="GO:0008168">
    <property type="term" value="F:methyltransferase activity"/>
    <property type="evidence" value="ECO:0007669"/>
    <property type="project" value="UniProtKB-KW"/>
</dbReference>
<keyword evidence="3" id="KW-0489">Methyltransferase</keyword>
<organism evidence="3 4">
    <name type="scientific">Plantactinospora siamensis</name>
    <dbReference type="NCBI Taxonomy" id="555372"/>
    <lineage>
        <taxon>Bacteria</taxon>
        <taxon>Bacillati</taxon>
        <taxon>Actinomycetota</taxon>
        <taxon>Actinomycetes</taxon>
        <taxon>Micromonosporales</taxon>
        <taxon>Micromonosporaceae</taxon>
        <taxon>Plantactinospora</taxon>
    </lineage>
</organism>
<name>A0ABV6P4P6_9ACTN</name>
<dbReference type="EMBL" id="JBHLUE010000026">
    <property type="protein sequence ID" value="MFC0568007.1"/>
    <property type="molecule type" value="Genomic_DNA"/>
</dbReference>
<feature type="domain" description="Methyltransferase FkbM" evidence="2">
    <location>
        <begin position="41"/>
        <end position="179"/>
    </location>
</feature>
<dbReference type="InterPro" id="IPR006342">
    <property type="entry name" value="FkbM_mtfrase"/>
</dbReference>
<dbReference type="PANTHER" id="PTHR34203:SF15">
    <property type="entry name" value="SLL1173 PROTEIN"/>
    <property type="match status" value="1"/>
</dbReference>